<dbReference type="SUPFAM" id="SSF51735">
    <property type="entry name" value="NAD(P)-binding Rossmann-fold domains"/>
    <property type="match status" value="1"/>
</dbReference>
<protein>
    <submittedName>
        <fullName evidence="2">NAD(P)-dependent oxidoreductase</fullName>
    </submittedName>
</protein>
<comment type="caution">
    <text evidence="2">The sequence shown here is derived from an EMBL/GenBank/DDBJ whole genome shotgun (WGS) entry which is preliminary data.</text>
</comment>
<name>A0ABQ6P9I7_9SPHN</name>
<feature type="domain" description="NAD-dependent epimerase/dehydratase" evidence="1">
    <location>
        <begin position="7"/>
        <end position="196"/>
    </location>
</feature>
<proteinExistence type="predicted"/>
<dbReference type="InterPro" id="IPR050177">
    <property type="entry name" value="Lipid_A_modif_metabolic_enz"/>
</dbReference>
<dbReference type="PANTHER" id="PTHR43245:SF13">
    <property type="entry name" value="UDP-D-APIOSE_UDP-D-XYLOSE SYNTHASE 2"/>
    <property type="match status" value="1"/>
</dbReference>
<dbReference type="PANTHER" id="PTHR43245">
    <property type="entry name" value="BIFUNCTIONAL POLYMYXIN RESISTANCE PROTEIN ARNA"/>
    <property type="match status" value="1"/>
</dbReference>
<dbReference type="InterPro" id="IPR036291">
    <property type="entry name" value="NAD(P)-bd_dom_sf"/>
</dbReference>
<dbReference type="Proteomes" id="UP001187221">
    <property type="component" value="Unassembled WGS sequence"/>
</dbReference>
<evidence type="ECO:0000313" key="2">
    <source>
        <dbReference type="EMBL" id="GMM61926.1"/>
    </source>
</evidence>
<gene>
    <name evidence="2" type="ORF">NUTIK01_27030</name>
</gene>
<reference evidence="2 3" key="1">
    <citation type="submission" date="2023-06" db="EMBL/GenBank/DDBJ databases">
        <title>Draft genome sequence of Novosphingobium sp. strain IK01.</title>
        <authorList>
            <person name="Hatamoto M."/>
            <person name="Ikarashi T."/>
            <person name="Yamaguchi T."/>
        </authorList>
    </citation>
    <scope>NUCLEOTIDE SEQUENCE [LARGE SCALE GENOMIC DNA]</scope>
    <source>
        <strain evidence="2 3">IK01</strain>
    </source>
</reference>
<dbReference type="Pfam" id="PF01370">
    <property type="entry name" value="Epimerase"/>
    <property type="match status" value="1"/>
</dbReference>
<sequence length="325" mass="36033">MEPTRLLVTGGSGFIGTNLIDALSMVPGLEIMNVDMIRPKVRAHDVYWHDVDIRDCAKLTEAITKFGPNGVIHLAARTDLGGKELADYSSNTDGVASLLKALDAIRFSGPAIFASSMYVCRPGYTPTSDTDYQPHTPYGESKVVGEQILRDHNPAYPWLIIRPTSIWGPWFGTPYADFFHVVLSRRYANIANVNMMKTYGYVGNTVVQIHALLDRVEACRSRVVYLGDWPAYSVKEWAAEIAAFVPYKVPTVPKAAFRLLAVIGDAAKVVGVKFPMTSFRLKNLTTDNVHDTALLRSIVGDDLRFSRRQGNEITVAWLRAQRALA</sequence>
<dbReference type="CDD" id="cd08946">
    <property type="entry name" value="SDR_e"/>
    <property type="match status" value="1"/>
</dbReference>
<keyword evidence="3" id="KW-1185">Reference proteome</keyword>
<organism evidence="2 3">
    <name type="scientific">Novosphingobium pituita</name>
    <dbReference type="NCBI Taxonomy" id="3056842"/>
    <lineage>
        <taxon>Bacteria</taxon>
        <taxon>Pseudomonadati</taxon>
        <taxon>Pseudomonadota</taxon>
        <taxon>Alphaproteobacteria</taxon>
        <taxon>Sphingomonadales</taxon>
        <taxon>Sphingomonadaceae</taxon>
        <taxon>Novosphingobium</taxon>
    </lineage>
</organism>
<evidence type="ECO:0000313" key="3">
    <source>
        <dbReference type="Proteomes" id="UP001187221"/>
    </source>
</evidence>
<dbReference type="RefSeq" id="WP_317975567.1">
    <property type="nucleotide sequence ID" value="NZ_BTFW01000001.1"/>
</dbReference>
<evidence type="ECO:0000259" key="1">
    <source>
        <dbReference type="Pfam" id="PF01370"/>
    </source>
</evidence>
<accession>A0ABQ6P9I7</accession>
<dbReference type="InterPro" id="IPR001509">
    <property type="entry name" value="Epimerase_deHydtase"/>
</dbReference>
<dbReference type="Gene3D" id="3.40.50.720">
    <property type="entry name" value="NAD(P)-binding Rossmann-like Domain"/>
    <property type="match status" value="1"/>
</dbReference>
<dbReference type="EMBL" id="BTFW01000001">
    <property type="protein sequence ID" value="GMM61926.1"/>
    <property type="molecule type" value="Genomic_DNA"/>
</dbReference>